<evidence type="ECO:0000313" key="15">
    <source>
        <dbReference type="Proteomes" id="UP000887568"/>
    </source>
</evidence>
<evidence type="ECO:0000256" key="7">
    <source>
        <dbReference type="ARBA" id="ARBA00022574"/>
    </source>
</evidence>
<dbReference type="GO" id="GO:0012505">
    <property type="term" value="C:endomembrane system"/>
    <property type="evidence" value="ECO:0007669"/>
    <property type="project" value="UniProtKB-SubCell"/>
</dbReference>
<dbReference type="AlphaFoldDB" id="A0A914AZD2"/>
<keyword evidence="6" id="KW-0597">Phosphoprotein</keyword>
<dbReference type="GO" id="GO:0005096">
    <property type="term" value="F:GTPase activator activity"/>
    <property type="evidence" value="ECO:0007669"/>
    <property type="project" value="TreeGrafter"/>
</dbReference>
<dbReference type="PANTHER" id="PTHR10241:SF29">
    <property type="entry name" value="LETHAL(2) GIANT LARVAE PROTEIN"/>
    <property type="match status" value="1"/>
</dbReference>
<dbReference type="EnsemblMetazoa" id="XM_038213100.1">
    <property type="protein sequence ID" value="XP_038069028.1"/>
    <property type="gene ID" value="LOC119738270"/>
</dbReference>
<dbReference type="InterPro" id="IPR013905">
    <property type="entry name" value="Lgl_C_dom"/>
</dbReference>
<dbReference type="InterPro" id="IPR001680">
    <property type="entry name" value="WD40_rpt"/>
</dbReference>
<dbReference type="EnsemblMetazoa" id="XM_038213099.1">
    <property type="protein sequence ID" value="XP_038069027.1"/>
    <property type="gene ID" value="LOC119738270"/>
</dbReference>
<keyword evidence="15" id="KW-1185">Reference proteome</keyword>
<accession>A0A914AZD2</accession>
<feature type="compositionally biased region" description="Basic and acidic residues" evidence="11">
    <location>
        <begin position="735"/>
        <end position="745"/>
    </location>
</feature>
<dbReference type="PROSITE" id="PS50082">
    <property type="entry name" value="WD_REPEATS_2"/>
    <property type="match status" value="1"/>
</dbReference>
<dbReference type="Proteomes" id="UP000887568">
    <property type="component" value="Unplaced"/>
</dbReference>
<dbReference type="GO" id="GO:0045159">
    <property type="term" value="F:myosin II binding"/>
    <property type="evidence" value="ECO:0007669"/>
    <property type="project" value="TreeGrafter"/>
</dbReference>
<sequence length="1200" mass="130968">MASKIKGIFHRKPHGPSAERQRLQKELFAFNKTVEHGFPHKPSALAYDPKLKLLAIGTQSGVIKIYGAPGVEFIGVHDGESAVWQLFFLPEQGRIISLLQDNSLHLWEVNIKDGNSVLEEVKSFSLEGRLKKISVCCLSADCKTLYMGTEGGNIYLLNVATFDMDELIIYQDVVMQKLRDSSSSFSVPDDYKVNPGPVEAIAQHPTDEEKLLIGYNRGLIVVWHPKELTAEKTFVSNQQLESLCWHRDGLRFTSAHNDGSHCVWNVSESSQPEKEPVITYGTKNSPIIDGEELNGPFPCKAINKLKYLTTKSDPFMIFSGGMPRASYGDRHCVTVMQGNNKHVVLDFTSKVIDFFTMSDVDSVYEFDEPHTLVVLAEEEIVFIDLQTEGWPVFNLPYLSSLHASAITCQQHVSNVPSELWDKITAAGEQQMASTTSQREWPMNGGKNLAELPTPHDLLMTGHEDGTVRFWDASTVSLRFLYKLSTAQAFLTDAEHADAGAGETEGEWPPFRKVGNFDPFSDDPRLGVQKIALCPISGTLLVGGTAGQVIVLNIGTEEVEKNVESFPIQIVGEQDKFVWKGHESLAVKEDPLKFAPGFQPFMVVQAQPPASITALALQSSWGLTTLGTSHGFALFDNTQKKLITAHCTLNPNDLSSTGQPMTRKRSMAKSLRASIRRLRKRRQHSGPAAGGSPKKEKAEGGASASGEGVQTTDIDADKPEGKEDSGAKASPTREMAQVERKIEARGDDTKTSMVRYLYFANTFVNDSQVATPSLWCGTNAGAVIIYVLSIPGADKRDTDAVDAIISKEIRLKHAAPVVSLVIVDSDSYPLPDPIDVQNERAKPPNMSGHSLIVCSEEQFKVFHLPSLKPTRKTKLTAHDGSKVRKVSTINFRSRSDDNHSENCISCLTNLGELAIYSIPALKKQLGFSALRKENVSGVQSLIFTSRGEGFYLLSPSELERFSLSARYFTEPMCMLELAEGMRPPPPEPEPEPEPEPAQEPEVPVDGHPIAEEAPAAEEPAAAAEEAPTAESAAPGAGGDAETEPAAGAATTTTTVVVQETDMDDPMAQGGTTVQSSSSRVTSSTTVIKTERTIISSSSSGGQRVVTTEETMVKSSGDAQTADELHNEVDELLAKIPNISVNLEGDTEENPDITLDEVREYGKDDQAGEVHSGDATAEVNHTADERHERKGVVELQIREDTD</sequence>
<evidence type="ECO:0000256" key="6">
    <source>
        <dbReference type="ARBA" id="ARBA00022553"/>
    </source>
</evidence>
<feature type="compositionally biased region" description="Low complexity" evidence="11">
    <location>
        <begin position="1070"/>
        <end position="1085"/>
    </location>
</feature>
<feature type="compositionally biased region" description="Low complexity" evidence="11">
    <location>
        <begin position="1010"/>
        <end position="1033"/>
    </location>
</feature>
<feature type="compositionally biased region" description="Basic and acidic residues" evidence="11">
    <location>
        <begin position="714"/>
        <end position="725"/>
    </location>
</feature>
<evidence type="ECO:0000256" key="10">
    <source>
        <dbReference type="PROSITE-ProRule" id="PRU00221"/>
    </source>
</evidence>
<comment type="subcellular location">
    <subcellularLocation>
        <location evidence="2">Cytoplasm</location>
    </subcellularLocation>
    <subcellularLocation>
        <location evidence="1">Endomembrane system</location>
    </subcellularLocation>
</comment>
<proteinExistence type="inferred from homology"/>
<keyword evidence="9" id="KW-0472">Membrane</keyword>
<dbReference type="SUPFAM" id="SSF50978">
    <property type="entry name" value="WD40 repeat-like"/>
    <property type="match status" value="2"/>
</dbReference>
<dbReference type="GO" id="GO:0032878">
    <property type="term" value="P:regulation of establishment or maintenance of cell polarity"/>
    <property type="evidence" value="ECO:0007669"/>
    <property type="project" value="TreeGrafter"/>
</dbReference>
<evidence type="ECO:0000256" key="2">
    <source>
        <dbReference type="ARBA" id="ARBA00004496"/>
    </source>
</evidence>
<feature type="region of interest" description="Disordered" evidence="11">
    <location>
        <begin position="977"/>
        <end position="1119"/>
    </location>
</feature>
<feature type="compositionally biased region" description="Basic residues" evidence="11">
    <location>
        <begin position="673"/>
        <end position="683"/>
    </location>
</feature>
<keyword evidence="4" id="KW-0268">Exocytosis</keyword>
<dbReference type="GO" id="GO:0008593">
    <property type="term" value="P:regulation of Notch signaling pathway"/>
    <property type="evidence" value="ECO:0007669"/>
    <property type="project" value="TreeGrafter"/>
</dbReference>
<dbReference type="InterPro" id="IPR013577">
    <property type="entry name" value="LLGL2"/>
</dbReference>
<dbReference type="RefSeq" id="XP_038069028.1">
    <property type="nucleotide sequence ID" value="XM_038213100.1"/>
</dbReference>
<evidence type="ECO:0000259" key="13">
    <source>
        <dbReference type="Pfam" id="PF08596"/>
    </source>
</evidence>
<keyword evidence="7 10" id="KW-0853">WD repeat</keyword>
<dbReference type="GO" id="GO:0006893">
    <property type="term" value="P:Golgi to plasma membrane transport"/>
    <property type="evidence" value="ECO:0007669"/>
    <property type="project" value="TreeGrafter"/>
</dbReference>
<dbReference type="EnsemblMetazoa" id="XM_038213101.1">
    <property type="protein sequence ID" value="XP_038069029.1"/>
    <property type="gene ID" value="LOC119738270"/>
</dbReference>
<dbReference type="GO" id="GO:0019905">
    <property type="term" value="F:syntaxin binding"/>
    <property type="evidence" value="ECO:0007669"/>
    <property type="project" value="TreeGrafter"/>
</dbReference>
<dbReference type="InterPro" id="IPR015943">
    <property type="entry name" value="WD40/YVTN_repeat-like_dom_sf"/>
</dbReference>
<feature type="region of interest" description="Disordered" evidence="11">
    <location>
        <begin position="1159"/>
        <end position="1200"/>
    </location>
</feature>
<keyword evidence="8" id="KW-0677">Repeat</keyword>
<feature type="compositionally biased region" description="Polar residues" evidence="11">
    <location>
        <begin position="649"/>
        <end position="659"/>
    </location>
</feature>
<name>A0A914AZD2_PATMI</name>
<feature type="compositionally biased region" description="Basic and acidic residues" evidence="11">
    <location>
        <begin position="1179"/>
        <end position="1200"/>
    </location>
</feature>
<feature type="compositionally biased region" description="Acidic residues" evidence="11">
    <location>
        <begin position="987"/>
        <end position="997"/>
    </location>
</feature>
<feature type="compositionally biased region" description="Low complexity" evidence="11">
    <location>
        <begin position="1042"/>
        <end position="1053"/>
    </location>
</feature>
<dbReference type="Pfam" id="PF08366">
    <property type="entry name" value="LLGL"/>
    <property type="match status" value="1"/>
</dbReference>
<dbReference type="InterPro" id="IPR000664">
    <property type="entry name" value="Lethal2_giant"/>
</dbReference>
<evidence type="ECO:0000256" key="8">
    <source>
        <dbReference type="ARBA" id="ARBA00022737"/>
    </source>
</evidence>
<dbReference type="OMA" id="TKNHSRP"/>
<feature type="compositionally biased region" description="Basic and acidic residues" evidence="11">
    <location>
        <begin position="1159"/>
        <end position="1170"/>
    </location>
</feature>
<evidence type="ECO:0000256" key="1">
    <source>
        <dbReference type="ARBA" id="ARBA00004308"/>
    </source>
</evidence>
<evidence type="ECO:0000259" key="12">
    <source>
        <dbReference type="Pfam" id="PF08366"/>
    </source>
</evidence>
<evidence type="ECO:0000256" key="11">
    <source>
        <dbReference type="SAM" id="MobiDB-lite"/>
    </source>
</evidence>
<dbReference type="PANTHER" id="PTHR10241">
    <property type="entry name" value="LETHAL 2 GIANT LARVAE PROTEIN"/>
    <property type="match status" value="1"/>
</dbReference>
<dbReference type="GO" id="GO:0030864">
    <property type="term" value="C:cortical actin cytoskeleton"/>
    <property type="evidence" value="ECO:0007669"/>
    <property type="project" value="TreeGrafter"/>
</dbReference>
<dbReference type="GO" id="GO:0030866">
    <property type="term" value="P:cortical actin cytoskeleton organization"/>
    <property type="evidence" value="ECO:0007669"/>
    <property type="project" value="TreeGrafter"/>
</dbReference>
<dbReference type="GO" id="GO:0051294">
    <property type="term" value="P:establishment of spindle orientation"/>
    <property type="evidence" value="ECO:0007669"/>
    <property type="project" value="TreeGrafter"/>
</dbReference>
<dbReference type="OrthoDB" id="19944at2759"/>
<organism evidence="14 15">
    <name type="scientific">Patiria miniata</name>
    <name type="common">Bat star</name>
    <name type="synonym">Asterina miniata</name>
    <dbReference type="NCBI Taxonomy" id="46514"/>
    <lineage>
        <taxon>Eukaryota</taxon>
        <taxon>Metazoa</taxon>
        <taxon>Echinodermata</taxon>
        <taxon>Eleutherozoa</taxon>
        <taxon>Asterozoa</taxon>
        <taxon>Asteroidea</taxon>
        <taxon>Valvatacea</taxon>
        <taxon>Valvatida</taxon>
        <taxon>Asterinidae</taxon>
        <taxon>Patiria</taxon>
    </lineage>
</organism>
<evidence type="ECO:0000313" key="14">
    <source>
        <dbReference type="EnsemblMetazoa" id="XP_038069028.1"/>
    </source>
</evidence>
<feature type="compositionally biased region" description="Polar residues" evidence="11">
    <location>
        <begin position="1091"/>
        <end position="1117"/>
    </location>
</feature>
<dbReference type="GeneID" id="119738270"/>
<feature type="region of interest" description="Disordered" evidence="11">
    <location>
        <begin position="649"/>
        <end position="745"/>
    </location>
</feature>
<dbReference type="GO" id="GO:0005886">
    <property type="term" value="C:plasma membrane"/>
    <property type="evidence" value="ECO:0007669"/>
    <property type="project" value="TreeGrafter"/>
</dbReference>
<dbReference type="PRINTS" id="PR00962">
    <property type="entry name" value="LETHAL2GIANT"/>
</dbReference>
<dbReference type="RefSeq" id="XP_038069029.1">
    <property type="nucleotide sequence ID" value="XM_038213101.1"/>
</dbReference>
<dbReference type="Pfam" id="PF08596">
    <property type="entry name" value="Lgl_C"/>
    <property type="match status" value="1"/>
</dbReference>
<dbReference type="Gene3D" id="2.130.10.10">
    <property type="entry name" value="YVTN repeat-like/Quinoprotein amine dehydrogenase"/>
    <property type="match status" value="2"/>
</dbReference>
<evidence type="ECO:0000256" key="3">
    <source>
        <dbReference type="ARBA" id="ARBA00008070"/>
    </source>
</evidence>
<dbReference type="SMART" id="SM00320">
    <property type="entry name" value="WD40"/>
    <property type="match status" value="7"/>
</dbReference>
<evidence type="ECO:0000256" key="9">
    <source>
        <dbReference type="ARBA" id="ARBA00023136"/>
    </source>
</evidence>
<evidence type="ECO:0008006" key="16">
    <source>
        <dbReference type="Google" id="ProtNLM"/>
    </source>
</evidence>
<feature type="repeat" description="WD" evidence="10">
    <location>
        <begin position="457"/>
        <end position="474"/>
    </location>
</feature>
<evidence type="ECO:0000256" key="5">
    <source>
        <dbReference type="ARBA" id="ARBA00022490"/>
    </source>
</evidence>
<evidence type="ECO:0000256" key="4">
    <source>
        <dbReference type="ARBA" id="ARBA00022483"/>
    </source>
</evidence>
<feature type="domain" description="Lethal giant larvae homologue 2" evidence="12">
    <location>
        <begin position="295"/>
        <end position="391"/>
    </location>
</feature>
<reference evidence="14" key="1">
    <citation type="submission" date="2022-11" db="UniProtKB">
        <authorList>
            <consortium name="EnsemblMetazoa"/>
        </authorList>
    </citation>
    <scope>IDENTIFICATION</scope>
</reference>
<dbReference type="RefSeq" id="XP_038069027.1">
    <property type="nucleotide sequence ID" value="XM_038213099.1"/>
</dbReference>
<dbReference type="GO" id="GO:0006887">
    <property type="term" value="P:exocytosis"/>
    <property type="evidence" value="ECO:0007669"/>
    <property type="project" value="UniProtKB-KW"/>
</dbReference>
<keyword evidence="5" id="KW-0963">Cytoplasm</keyword>
<comment type="similarity">
    <text evidence="3">Belongs to the WD repeat L(2)GL family.</text>
</comment>
<feature type="domain" description="Lethal giant larvae (Lgl)-like C-terminal" evidence="13">
    <location>
        <begin position="747"/>
        <end position="963"/>
    </location>
</feature>
<dbReference type="InterPro" id="IPR036322">
    <property type="entry name" value="WD40_repeat_dom_sf"/>
</dbReference>
<protein>
    <recommendedName>
        <fullName evidence="16">Lethal giant larvae</fullName>
    </recommendedName>
</protein>